<protein>
    <recommendedName>
        <fullName evidence="1">HTH luxR-type domain-containing protein</fullName>
    </recommendedName>
</protein>
<comment type="caution">
    <text evidence="2">The sequence shown here is derived from an EMBL/GenBank/DDBJ whole genome shotgun (WGS) entry which is preliminary data.</text>
</comment>
<keyword evidence="3" id="KW-1185">Reference proteome</keyword>
<dbReference type="GO" id="GO:0006355">
    <property type="term" value="P:regulation of DNA-templated transcription"/>
    <property type="evidence" value="ECO:0007669"/>
    <property type="project" value="InterPro"/>
</dbReference>
<dbReference type="InterPro" id="IPR000792">
    <property type="entry name" value="Tscrpt_reg_LuxR_C"/>
</dbReference>
<dbReference type="Pfam" id="PF00196">
    <property type="entry name" value="GerE"/>
    <property type="match status" value="1"/>
</dbReference>
<sequence>MIADQSLDAAFNPLSKAEQLAFLKQSLQSTGFEYYVYIENLPFPFNDGESQFLCASNLPHSRLKSLQDGITLKNNPLACINNNSPAHYKKFEWNKHDLSNPPELIRLFKDFTQLHGLHFPYQNISGSKNNSLTLLRTRHQVSMKEIKQNLFHLRHLVFSARYLVRQNLVSHYLNTMHPTLPPRQMEISRCIVADMTNNDIANLLQIKNGTVTYHVRQILRNTKSNRRTSGAFKALLPELIT</sequence>
<gene>
    <name evidence="2" type="ORF">GCM10011450_06810</name>
</gene>
<dbReference type="RefSeq" id="WP_189384056.1">
    <property type="nucleotide sequence ID" value="NZ_BAABFY010000007.1"/>
</dbReference>
<proteinExistence type="predicted"/>
<dbReference type="SUPFAM" id="SSF46894">
    <property type="entry name" value="C-terminal effector domain of the bipartite response regulators"/>
    <property type="match status" value="1"/>
</dbReference>
<dbReference type="GO" id="GO:0003677">
    <property type="term" value="F:DNA binding"/>
    <property type="evidence" value="ECO:0007669"/>
    <property type="project" value="InterPro"/>
</dbReference>
<reference evidence="2" key="1">
    <citation type="journal article" date="2014" name="Int. J. Syst. Evol. Microbiol.">
        <title>Complete genome sequence of Corynebacterium casei LMG S-19264T (=DSM 44701T), isolated from a smear-ripened cheese.</title>
        <authorList>
            <consortium name="US DOE Joint Genome Institute (JGI-PGF)"/>
            <person name="Walter F."/>
            <person name="Albersmeier A."/>
            <person name="Kalinowski J."/>
            <person name="Ruckert C."/>
        </authorList>
    </citation>
    <scope>NUCLEOTIDE SEQUENCE</scope>
    <source>
        <strain evidence="2">KCTC 23732</strain>
    </source>
</reference>
<dbReference type="SMART" id="SM00421">
    <property type="entry name" value="HTH_LUXR"/>
    <property type="match status" value="1"/>
</dbReference>
<feature type="domain" description="HTH luxR-type" evidence="1">
    <location>
        <begin position="177"/>
        <end position="234"/>
    </location>
</feature>
<dbReference type="Gene3D" id="1.10.10.10">
    <property type="entry name" value="Winged helix-like DNA-binding domain superfamily/Winged helix DNA-binding domain"/>
    <property type="match status" value="1"/>
</dbReference>
<dbReference type="InterPro" id="IPR016032">
    <property type="entry name" value="Sig_transdc_resp-reg_C-effctor"/>
</dbReference>
<evidence type="ECO:0000259" key="1">
    <source>
        <dbReference type="SMART" id="SM00421"/>
    </source>
</evidence>
<dbReference type="EMBL" id="BMYS01000003">
    <property type="protein sequence ID" value="GGW79667.1"/>
    <property type="molecule type" value="Genomic_DNA"/>
</dbReference>
<reference evidence="2" key="2">
    <citation type="submission" date="2020-09" db="EMBL/GenBank/DDBJ databases">
        <authorList>
            <person name="Sun Q."/>
            <person name="Kim S."/>
        </authorList>
    </citation>
    <scope>NUCLEOTIDE SEQUENCE</scope>
    <source>
        <strain evidence="2">KCTC 23732</strain>
    </source>
</reference>
<evidence type="ECO:0000313" key="3">
    <source>
        <dbReference type="Proteomes" id="UP000608345"/>
    </source>
</evidence>
<dbReference type="Proteomes" id="UP000608345">
    <property type="component" value="Unassembled WGS sequence"/>
</dbReference>
<accession>A0A918JG38</accession>
<evidence type="ECO:0000313" key="2">
    <source>
        <dbReference type="EMBL" id="GGW79667.1"/>
    </source>
</evidence>
<dbReference type="AlphaFoldDB" id="A0A918JG38"/>
<organism evidence="2 3">
    <name type="scientific">Advenella faeciporci</name>
    <dbReference type="NCBI Taxonomy" id="797535"/>
    <lineage>
        <taxon>Bacteria</taxon>
        <taxon>Pseudomonadati</taxon>
        <taxon>Pseudomonadota</taxon>
        <taxon>Betaproteobacteria</taxon>
        <taxon>Burkholderiales</taxon>
        <taxon>Alcaligenaceae</taxon>
    </lineage>
</organism>
<dbReference type="InterPro" id="IPR036388">
    <property type="entry name" value="WH-like_DNA-bd_sf"/>
</dbReference>
<name>A0A918JG38_9BURK</name>